<dbReference type="Proteomes" id="UP000284531">
    <property type="component" value="Unassembled WGS sequence"/>
</dbReference>
<dbReference type="AlphaFoldDB" id="A0A419WMR1"/>
<accession>A0A419WMR1</accession>
<keyword evidence="2" id="KW-1185">Reference proteome</keyword>
<dbReference type="OrthoDB" id="1095281at2"/>
<name>A0A419WMR1_9BACT</name>
<organism evidence="1 2">
    <name type="scientific">Marinifilum flexuosum</name>
    <dbReference type="NCBI Taxonomy" id="1117708"/>
    <lineage>
        <taxon>Bacteria</taxon>
        <taxon>Pseudomonadati</taxon>
        <taxon>Bacteroidota</taxon>
        <taxon>Bacteroidia</taxon>
        <taxon>Marinilabiliales</taxon>
        <taxon>Marinifilaceae</taxon>
    </lineage>
</organism>
<protein>
    <submittedName>
        <fullName evidence="1">Uncharacterized protein</fullName>
    </submittedName>
</protein>
<proteinExistence type="predicted"/>
<sequence length="149" mass="17567">MEKQDYEKYQVCLKSSYMSKEGIVKPCLDLSDTNGKLYLAPKDDILKDHPELSHKSLMEMQIDHLAKKVNNQFDKILTEGLKRKGFEFERNAELVHFIKTRCRSEDYQKEGIKIFLVDDVPFMKWDYKNQEIKQEGNVFTATNGAYQYL</sequence>
<gene>
    <name evidence="1" type="ORF">BXY64_3720</name>
</gene>
<evidence type="ECO:0000313" key="2">
    <source>
        <dbReference type="Proteomes" id="UP000284531"/>
    </source>
</evidence>
<comment type="caution">
    <text evidence="1">The sequence shown here is derived from an EMBL/GenBank/DDBJ whole genome shotgun (WGS) entry which is preliminary data.</text>
</comment>
<dbReference type="EMBL" id="RAPQ01000012">
    <property type="protein sequence ID" value="RKD96773.1"/>
    <property type="molecule type" value="Genomic_DNA"/>
</dbReference>
<dbReference type="RefSeq" id="WP_120241429.1">
    <property type="nucleotide sequence ID" value="NZ_RAPQ01000012.1"/>
</dbReference>
<reference evidence="1 2" key="1">
    <citation type="submission" date="2018-09" db="EMBL/GenBank/DDBJ databases">
        <title>Genomic Encyclopedia of Archaeal and Bacterial Type Strains, Phase II (KMG-II): from individual species to whole genera.</title>
        <authorList>
            <person name="Goeker M."/>
        </authorList>
    </citation>
    <scope>NUCLEOTIDE SEQUENCE [LARGE SCALE GENOMIC DNA]</scope>
    <source>
        <strain evidence="1 2">DSM 21950</strain>
    </source>
</reference>
<evidence type="ECO:0000313" key="1">
    <source>
        <dbReference type="EMBL" id="RKD96773.1"/>
    </source>
</evidence>